<dbReference type="SUPFAM" id="SSF56672">
    <property type="entry name" value="DNA/RNA polymerases"/>
    <property type="match status" value="1"/>
</dbReference>
<organism evidence="2 3">
    <name type="scientific">Coleofasciculus chthonoplastes PCC 7420</name>
    <dbReference type="NCBI Taxonomy" id="118168"/>
    <lineage>
        <taxon>Bacteria</taxon>
        <taxon>Bacillati</taxon>
        <taxon>Cyanobacteriota</taxon>
        <taxon>Cyanophyceae</taxon>
        <taxon>Coleofasciculales</taxon>
        <taxon>Coleofasciculaceae</taxon>
        <taxon>Coleofasciculus</taxon>
    </lineage>
</organism>
<dbReference type="AlphaFoldDB" id="B4VYE1"/>
<dbReference type="eggNOG" id="COG3344">
    <property type="taxonomic scope" value="Bacteria"/>
</dbReference>
<dbReference type="PROSITE" id="PS50878">
    <property type="entry name" value="RT_POL"/>
    <property type="match status" value="1"/>
</dbReference>
<keyword evidence="2" id="KW-0808">Transferase</keyword>
<reference evidence="2 3" key="1">
    <citation type="submission" date="2008-07" db="EMBL/GenBank/DDBJ databases">
        <authorList>
            <person name="Tandeau de Marsac N."/>
            <person name="Ferriera S."/>
            <person name="Johnson J."/>
            <person name="Kravitz S."/>
            <person name="Beeson K."/>
            <person name="Sutton G."/>
            <person name="Rogers Y.-H."/>
            <person name="Friedman R."/>
            <person name="Frazier M."/>
            <person name="Venter J.C."/>
        </authorList>
    </citation>
    <scope>NUCLEOTIDE SEQUENCE [LARGE SCALE GENOMIC DNA]</scope>
    <source>
        <strain evidence="2 3">PCC 7420</strain>
    </source>
</reference>
<dbReference type="GO" id="GO:0003964">
    <property type="term" value="F:RNA-directed DNA polymerase activity"/>
    <property type="evidence" value="ECO:0007669"/>
    <property type="project" value="UniProtKB-KW"/>
</dbReference>
<dbReference type="Gene3D" id="3.30.70.270">
    <property type="match status" value="1"/>
</dbReference>
<dbReference type="CDD" id="cd01651">
    <property type="entry name" value="RT_G2_intron"/>
    <property type="match status" value="1"/>
</dbReference>
<dbReference type="HOGENOM" id="CLU_051311_0_0_3"/>
<accession>B4VYE1</accession>
<dbReference type="Pfam" id="PF00078">
    <property type="entry name" value="RVT_1"/>
    <property type="match status" value="1"/>
</dbReference>
<name>B4VYE1_9CYAN</name>
<dbReference type="STRING" id="118168.MC7420_2670"/>
<gene>
    <name evidence="2" type="ORF">MC7420_2670</name>
</gene>
<dbReference type="EMBL" id="DS989860">
    <property type="protein sequence ID" value="EDX73052.1"/>
    <property type="molecule type" value="Genomic_DNA"/>
</dbReference>
<dbReference type="Proteomes" id="UP000003835">
    <property type="component" value="Unassembled WGS sequence"/>
</dbReference>
<feature type="domain" description="Reverse transcriptase" evidence="1">
    <location>
        <begin position="34"/>
        <end position="269"/>
    </location>
</feature>
<dbReference type="InterPro" id="IPR051083">
    <property type="entry name" value="GrpII_Intron_Splice-Mob/Def"/>
</dbReference>
<dbReference type="InterPro" id="IPR043502">
    <property type="entry name" value="DNA/RNA_pol_sf"/>
</dbReference>
<keyword evidence="2" id="KW-0695">RNA-directed DNA polymerase</keyword>
<dbReference type="PANTHER" id="PTHR34047:SF8">
    <property type="entry name" value="PROTEIN YKFC"/>
    <property type="match status" value="1"/>
</dbReference>
<dbReference type="InterPro" id="IPR043128">
    <property type="entry name" value="Rev_trsase/Diguanyl_cyclase"/>
</dbReference>
<dbReference type="PANTHER" id="PTHR34047">
    <property type="entry name" value="NUCLEAR INTRON MATURASE 1, MITOCHONDRIAL-RELATED"/>
    <property type="match status" value="1"/>
</dbReference>
<keyword evidence="2" id="KW-0548">Nucleotidyltransferase</keyword>
<proteinExistence type="predicted"/>
<sequence>MNKIYEEKFKYNTTKGIDRINGSQFEKQAQSQIQVIHDKCLSGTYKFSPYLELLKSKGRGKPPRVIAIPTVRDRIVLYILKELLFKVFPECVHRQLANTYIVEIIKVLNNKKHSEVAIFRTDIKNFYGSINREKLICKLEERIPSIKIIKLIQRAIETPAVPQNYRKKDKGKYIEGKGVPQGLSISNILASIYLAELDQEMKEMKEMDSSGYDYFRYVDDIIVFTDNSQVNNAENLLKEKINSLDLKLNEDKTDTATGDKRFEYLGYRFELPKVTVRIATVERFIHSVAAKFSRYIYTRQRKINKYNNDIDKLKNIFMMDLNEKITGAISEKRRYGWVFYFIAVNDISVFYKLDKIIASFFNRLDDFDKVPPPNLKKLSRTFYEAKHNHQGGYIHNYNSYQNVNQKREFLSQLGELDPDKPYSEEDINDIFERVKRRNLSELEEDDAHLS</sequence>
<evidence type="ECO:0000313" key="3">
    <source>
        <dbReference type="Proteomes" id="UP000003835"/>
    </source>
</evidence>
<evidence type="ECO:0000313" key="2">
    <source>
        <dbReference type="EMBL" id="EDX73052.1"/>
    </source>
</evidence>
<protein>
    <submittedName>
        <fullName evidence="2">Reverse transcriptase domain protein</fullName>
    </submittedName>
</protein>
<dbReference type="InterPro" id="IPR000477">
    <property type="entry name" value="RT_dom"/>
</dbReference>
<evidence type="ECO:0000259" key="1">
    <source>
        <dbReference type="PROSITE" id="PS50878"/>
    </source>
</evidence>
<keyword evidence="3" id="KW-1185">Reference proteome</keyword>